<proteinExistence type="predicted"/>
<evidence type="ECO:0000313" key="2">
    <source>
        <dbReference type="EMBL" id="GAA1688248.1"/>
    </source>
</evidence>
<dbReference type="RefSeq" id="WP_344490080.1">
    <property type="nucleotide sequence ID" value="NZ_BAAAQF010000019.1"/>
</dbReference>
<organism evidence="2 3">
    <name type="scientific">Glycomyces endophyticus</name>
    <dbReference type="NCBI Taxonomy" id="480996"/>
    <lineage>
        <taxon>Bacteria</taxon>
        <taxon>Bacillati</taxon>
        <taxon>Actinomycetota</taxon>
        <taxon>Actinomycetes</taxon>
        <taxon>Glycomycetales</taxon>
        <taxon>Glycomycetaceae</taxon>
        <taxon>Glycomyces</taxon>
    </lineage>
</organism>
<protein>
    <submittedName>
        <fullName evidence="2">Uncharacterized protein</fullName>
    </submittedName>
</protein>
<comment type="caution">
    <text evidence="2">The sequence shown here is derived from an EMBL/GenBank/DDBJ whole genome shotgun (WGS) entry which is preliminary data.</text>
</comment>
<evidence type="ECO:0000256" key="1">
    <source>
        <dbReference type="SAM" id="MobiDB-lite"/>
    </source>
</evidence>
<dbReference type="EMBL" id="BAAAQF010000019">
    <property type="protein sequence ID" value="GAA1688248.1"/>
    <property type="molecule type" value="Genomic_DNA"/>
</dbReference>
<reference evidence="2 3" key="1">
    <citation type="journal article" date="2019" name="Int. J. Syst. Evol. Microbiol.">
        <title>The Global Catalogue of Microorganisms (GCM) 10K type strain sequencing project: providing services to taxonomists for standard genome sequencing and annotation.</title>
        <authorList>
            <consortium name="The Broad Institute Genomics Platform"/>
            <consortium name="The Broad Institute Genome Sequencing Center for Infectious Disease"/>
            <person name="Wu L."/>
            <person name="Ma J."/>
        </authorList>
    </citation>
    <scope>NUCLEOTIDE SEQUENCE [LARGE SCALE GENOMIC DNA]</scope>
    <source>
        <strain evidence="2 3">JCM 16001</strain>
    </source>
</reference>
<keyword evidence="3" id="KW-1185">Reference proteome</keyword>
<name>A0ABN2HIG3_9ACTN</name>
<evidence type="ECO:0000313" key="3">
    <source>
        <dbReference type="Proteomes" id="UP001499851"/>
    </source>
</evidence>
<sequence>MRAPFARALRTALLLGALIAVTGLHRRSGGDSGDSPDTTTGGPSRARVSATQPPVGAAIRNNTAAVHDHRPVHQIGLGRHVTNLKPGNSATMRNPNPTTRPYGGGWHSNHSNLKANGLESNHVPPQQIMSKLNPPWTYSDGKPWTKGHASAIELDYEDHRVVSTTGSGADPAHLKKLEDVLNDPTKSREDRMAEALLLEHTDMQSKLAYHNTQMMVQPDYSPNPHNRPLKDPTRYDEAYRDMIRTCYPELRNHPKLTNALGPI</sequence>
<feature type="region of interest" description="Disordered" evidence="1">
    <location>
        <begin position="25"/>
        <end position="53"/>
    </location>
</feature>
<gene>
    <name evidence="2" type="ORF">GCM10009830_39790</name>
</gene>
<accession>A0ABN2HIG3</accession>
<dbReference type="Proteomes" id="UP001499851">
    <property type="component" value="Unassembled WGS sequence"/>
</dbReference>